<sequence length="277" mass="29768">MTHRIFTLAMLGAVALAAPATAQDEPRVAPPDSLVEAGTLTYGTAASFPPFEYQDPDSGGITGFDIEMIQTLAGYMGLETDVLDIDFDGLVPALRGERIDVINSAMYIKPEREEQVDFVRYMVIGEAIVVPSGKGDAISTLPDDLSGLDVAVTRGAIGERYMVDFNEQLEAKGMDPMNIMAFPTNQDALLAVRSGRADAFDTSIPGAAHLNEQRPGEFEVAATFDLGTEIGIATRKGDAEMQRATGEALEIFVEEGGYEQLLDKYGLPAAVNYFAQD</sequence>
<dbReference type="Proteomes" id="UP000281128">
    <property type="component" value="Unassembled WGS sequence"/>
</dbReference>
<dbReference type="SMART" id="SM00062">
    <property type="entry name" value="PBPb"/>
    <property type="match status" value="1"/>
</dbReference>
<dbReference type="RefSeq" id="WP_121167784.1">
    <property type="nucleotide sequence ID" value="NZ_RAPE01000003.1"/>
</dbReference>
<evidence type="ECO:0000256" key="2">
    <source>
        <dbReference type="SAM" id="SignalP"/>
    </source>
</evidence>
<dbReference type="Gene3D" id="3.40.190.10">
    <property type="entry name" value="Periplasmic binding protein-like II"/>
    <property type="match status" value="2"/>
</dbReference>
<dbReference type="PANTHER" id="PTHR35936">
    <property type="entry name" value="MEMBRANE-BOUND LYTIC MUREIN TRANSGLYCOSYLASE F"/>
    <property type="match status" value="1"/>
</dbReference>
<dbReference type="Pfam" id="PF00497">
    <property type="entry name" value="SBP_bac_3"/>
    <property type="match status" value="1"/>
</dbReference>
<evidence type="ECO:0000256" key="1">
    <source>
        <dbReference type="ARBA" id="ARBA00022729"/>
    </source>
</evidence>
<dbReference type="PANTHER" id="PTHR35936:SF17">
    <property type="entry name" value="ARGININE-BINDING EXTRACELLULAR PROTEIN ARTP"/>
    <property type="match status" value="1"/>
</dbReference>
<feature type="chain" id="PRO_5017419648" evidence="2">
    <location>
        <begin position="23"/>
        <end position="277"/>
    </location>
</feature>
<protein>
    <submittedName>
        <fullName evidence="4">ABC transporter substrate-binding protein</fullName>
    </submittedName>
</protein>
<dbReference type="InterPro" id="IPR001638">
    <property type="entry name" value="Solute-binding_3/MltF_N"/>
</dbReference>
<dbReference type="CDD" id="cd01004">
    <property type="entry name" value="PBP2_MidA_like"/>
    <property type="match status" value="1"/>
</dbReference>
<dbReference type="EMBL" id="RAPE01000003">
    <property type="protein sequence ID" value="RKF14183.1"/>
    <property type="molecule type" value="Genomic_DNA"/>
</dbReference>
<name>A0A3A8AVF6_9RHOB</name>
<evidence type="ECO:0000313" key="5">
    <source>
        <dbReference type="Proteomes" id="UP000281128"/>
    </source>
</evidence>
<feature type="domain" description="Solute-binding protein family 3/N-terminal" evidence="3">
    <location>
        <begin position="39"/>
        <end position="269"/>
    </location>
</feature>
<evidence type="ECO:0000259" key="3">
    <source>
        <dbReference type="SMART" id="SM00062"/>
    </source>
</evidence>
<comment type="caution">
    <text evidence="4">The sequence shown here is derived from an EMBL/GenBank/DDBJ whole genome shotgun (WGS) entry which is preliminary data.</text>
</comment>
<keyword evidence="1 2" id="KW-0732">Signal</keyword>
<reference evidence="4 5" key="1">
    <citation type="submission" date="2018-09" db="EMBL/GenBank/DDBJ databases">
        <title>Roseovarius spongiae sp. nov., isolated from a marine sponge.</title>
        <authorList>
            <person name="Zhuang L."/>
            <person name="Luo L."/>
        </authorList>
    </citation>
    <scope>NUCLEOTIDE SEQUENCE [LARGE SCALE GENOMIC DNA]</scope>
    <source>
        <strain evidence="4 5">HN-E21</strain>
    </source>
</reference>
<dbReference type="OrthoDB" id="9814231at2"/>
<gene>
    <name evidence="4" type="ORF">D6850_13535</name>
</gene>
<keyword evidence="5" id="KW-1185">Reference proteome</keyword>
<dbReference type="AlphaFoldDB" id="A0A3A8AVF6"/>
<dbReference type="SUPFAM" id="SSF53850">
    <property type="entry name" value="Periplasmic binding protein-like II"/>
    <property type="match status" value="1"/>
</dbReference>
<organism evidence="4 5">
    <name type="scientific">Roseovarius spongiae</name>
    <dbReference type="NCBI Taxonomy" id="2320272"/>
    <lineage>
        <taxon>Bacteria</taxon>
        <taxon>Pseudomonadati</taxon>
        <taxon>Pseudomonadota</taxon>
        <taxon>Alphaproteobacteria</taxon>
        <taxon>Rhodobacterales</taxon>
        <taxon>Roseobacteraceae</taxon>
        <taxon>Roseovarius</taxon>
    </lineage>
</organism>
<accession>A0A3A8AVF6</accession>
<evidence type="ECO:0000313" key="4">
    <source>
        <dbReference type="EMBL" id="RKF14183.1"/>
    </source>
</evidence>
<feature type="signal peptide" evidence="2">
    <location>
        <begin position="1"/>
        <end position="22"/>
    </location>
</feature>
<proteinExistence type="predicted"/>